<protein>
    <submittedName>
        <fullName evidence="3">Uncharacterized protein</fullName>
    </submittedName>
</protein>
<feature type="region of interest" description="Disordered" evidence="1">
    <location>
        <begin position="1"/>
        <end position="22"/>
    </location>
</feature>
<keyword evidence="2" id="KW-0472">Membrane</keyword>
<evidence type="ECO:0000256" key="1">
    <source>
        <dbReference type="SAM" id="MobiDB-lite"/>
    </source>
</evidence>
<accession>A0A2W4TMF2</accession>
<organism evidence="3 4">
    <name type="scientific">Leptolyngbya foveolarum</name>
    <dbReference type="NCBI Taxonomy" id="47253"/>
    <lineage>
        <taxon>Bacteria</taxon>
        <taxon>Bacillati</taxon>
        <taxon>Cyanobacteriota</taxon>
        <taxon>Cyanophyceae</taxon>
        <taxon>Leptolyngbyales</taxon>
        <taxon>Leptolyngbyaceae</taxon>
        <taxon>Leptolyngbya group</taxon>
        <taxon>Leptolyngbya</taxon>
    </lineage>
</organism>
<reference evidence="4" key="1">
    <citation type="submission" date="2018-04" db="EMBL/GenBank/DDBJ databases">
        <authorList>
            <person name="Cornet L."/>
        </authorList>
    </citation>
    <scope>NUCLEOTIDE SEQUENCE [LARGE SCALE GENOMIC DNA]</scope>
</reference>
<sequence>MNEQIKGRSNPGRSKSRRRVSKQSNLLKMIFGPLGLAIFMVGAIAVLAYRNRPEQIAFEPGTTEGKAALTAAETFPDDGRKHVEPGETVNYEKDFPTSGPHDPNPGVSGVYSQEQRLNSLYIL</sequence>
<name>A0A2W4TMF2_9CYAN</name>
<dbReference type="Proteomes" id="UP000249354">
    <property type="component" value="Unassembled WGS sequence"/>
</dbReference>
<feature type="transmembrane region" description="Helical" evidence="2">
    <location>
        <begin position="26"/>
        <end position="49"/>
    </location>
</feature>
<reference evidence="3 4" key="2">
    <citation type="submission" date="2018-06" db="EMBL/GenBank/DDBJ databases">
        <title>Metagenomic assembly of (sub)arctic Cyanobacteria and their associated microbiome from non-axenic cultures.</title>
        <authorList>
            <person name="Baurain D."/>
        </authorList>
    </citation>
    <scope>NUCLEOTIDE SEQUENCE [LARGE SCALE GENOMIC DNA]</scope>
    <source>
        <strain evidence="3">ULC129bin1</strain>
    </source>
</reference>
<feature type="region of interest" description="Disordered" evidence="1">
    <location>
        <begin position="76"/>
        <end position="110"/>
    </location>
</feature>
<keyword evidence="2" id="KW-0812">Transmembrane</keyword>
<keyword evidence="2" id="KW-1133">Transmembrane helix</keyword>
<dbReference type="AlphaFoldDB" id="A0A2W4TMF2"/>
<gene>
    <name evidence="3" type="ORF">DCF25_21070</name>
</gene>
<proteinExistence type="predicted"/>
<evidence type="ECO:0000313" key="4">
    <source>
        <dbReference type="Proteomes" id="UP000249354"/>
    </source>
</evidence>
<evidence type="ECO:0000313" key="3">
    <source>
        <dbReference type="EMBL" id="PZO09993.1"/>
    </source>
</evidence>
<comment type="caution">
    <text evidence="3">The sequence shown here is derived from an EMBL/GenBank/DDBJ whole genome shotgun (WGS) entry which is preliminary data.</text>
</comment>
<evidence type="ECO:0000256" key="2">
    <source>
        <dbReference type="SAM" id="Phobius"/>
    </source>
</evidence>
<dbReference type="EMBL" id="QBMC01000230">
    <property type="protein sequence ID" value="PZO09993.1"/>
    <property type="molecule type" value="Genomic_DNA"/>
</dbReference>
<feature type="compositionally biased region" description="Basic and acidic residues" evidence="1">
    <location>
        <begin position="77"/>
        <end position="95"/>
    </location>
</feature>